<accession>A0A3D9BRY0</accession>
<dbReference type="RefSeq" id="WP_115949182.1">
    <property type="nucleotide sequence ID" value="NZ_QNVS01000007.1"/>
</dbReference>
<feature type="compositionally biased region" description="Basic and acidic residues" evidence="1">
    <location>
        <begin position="134"/>
        <end position="154"/>
    </location>
</feature>
<dbReference type="Proteomes" id="UP000256512">
    <property type="component" value="Unassembled WGS sequence"/>
</dbReference>
<name>A0A3D9BRY0_9FLAO</name>
<gene>
    <name evidence="2" type="ORF">DRF62_04000</name>
</gene>
<feature type="region of interest" description="Disordered" evidence="1">
    <location>
        <begin position="132"/>
        <end position="154"/>
    </location>
</feature>
<organism evidence="2 3">
    <name type="scientific">Chryseobacterium piscium</name>
    <dbReference type="NCBI Taxonomy" id="333702"/>
    <lineage>
        <taxon>Bacteria</taxon>
        <taxon>Pseudomonadati</taxon>
        <taxon>Bacteroidota</taxon>
        <taxon>Flavobacteriia</taxon>
        <taxon>Flavobacteriales</taxon>
        <taxon>Weeksellaceae</taxon>
        <taxon>Chryseobacterium group</taxon>
        <taxon>Chryseobacterium</taxon>
    </lineage>
</organism>
<comment type="caution">
    <text evidence="2">The sequence shown here is derived from an EMBL/GenBank/DDBJ whole genome shotgun (WGS) entry which is preliminary data.</text>
</comment>
<dbReference type="EMBL" id="QNVS01000007">
    <property type="protein sequence ID" value="REC56237.1"/>
    <property type="molecule type" value="Genomic_DNA"/>
</dbReference>
<evidence type="ECO:0000313" key="3">
    <source>
        <dbReference type="Proteomes" id="UP000256512"/>
    </source>
</evidence>
<sequence>MLKNSIKLTDDTKSLLDEVKTKFDLKTYDTAIKTAVVFILRNEINLKDDYIGDYKKGLIDLENRLGNVFKNHEEKILKNNTSLRNWFGAMEKDYLKPLIAKLSVLDKISDYNISEISDDKINIPKIENPLNSHLKSDNVDSKPNEESKSDDSKSEEKFKEIYRKYELQKQALFKIFNNSKIESGGMMSKEKIIINLAAEEWEELKNNV</sequence>
<keyword evidence="3" id="KW-1185">Reference proteome</keyword>
<reference evidence="2 3" key="1">
    <citation type="journal article" date="2006" name="Int. J. Syst. Evol. Microbiol.">
        <title>Chryseobacterium piscium sp. nov., isolated from fish of the South Atlantic Ocean off South Africa.</title>
        <authorList>
            <person name="de Beer H."/>
            <person name="Hugo C.J."/>
            <person name="Jooste P.J."/>
            <person name="Vancanneyt M."/>
            <person name="Coenye T."/>
            <person name="Vandamme P."/>
        </authorList>
    </citation>
    <scope>NUCLEOTIDE SEQUENCE [LARGE SCALE GENOMIC DNA]</scope>
    <source>
        <strain evidence="2 3">CCUG 51923</strain>
    </source>
</reference>
<protein>
    <submittedName>
        <fullName evidence="2">Uncharacterized protein</fullName>
    </submittedName>
</protein>
<dbReference type="AlphaFoldDB" id="A0A3D9BRY0"/>
<evidence type="ECO:0000256" key="1">
    <source>
        <dbReference type="SAM" id="MobiDB-lite"/>
    </source>
</evidence>
<evidence type="ECO:0000313" key="2">
    <source>
        <dbReference type="EMBL" id="REC56237.1"/>
    </source>
</evidence>
<proteinExistence type="predicted"/>